<proteinExistence type="predicted"/>
<accession>A0ABN3NR79</accession>
<protein>
    <recommendedName>
        <fullName evidence="3">RNA polymerase sigma-70 region 4 domain-containing protein</fullName>
    </recommendedName>
</protein>
<keyword evidence="2" id="KW-1185">Reference proteome</keyword>
<reference evidence="1 2" key="1">
    <citation type="journal article" date="2019" name="Int. J. Syst. Evol. Microbiol.">
        <title>The Global Catalogue of Microorganisms (GCM) 10K type strain sequencing project: providing services to taxonomists for standard genome sequencing and annotation.</title>
        <authorList>
            <consortium name="The Broad Institute Genomics Platform"/>
            <consortium name="The Broad Institute Genome Sequencing Center for Infectious Disease"/>
            <person name="Wu L."/>
            <person name="Ma J."/>
        </authorList>
    </citation>
    <scope>NUCLEOTIDE SEQUENCE [LARGE SCALE GENOMIC DNA]</scope>
    <source>
        <strain evidence="1 2">JCM 3367</strain>
    </source>
</reference>
<gene>
    <name evidence="1" type="ORF">GCM10010201_34740</name>
</gene>
<dbReference type="EMBL" id="BAAARY010000032">
    <property type="protein sequence ID" value="GAA2532314.1"/>
    <property type="molecule type" value="Genomic_DNA"/>
</dbReference>
<organism evidence="1 2">
    <name type="scientific">Pilimelia columellifera subsp. columellifera</name>
    <dbReference type="NCBI Taxonomy" id="706583"/>
    <lineage>
        <taxon>Bacteria</taxon>
        <taxon>Bacillati</taxon>
        <taxon>Actinomycetota</taxon>
        <taxon>Actinomycetes</taxon>
        <taxon>Micromonosporales</taxon>
        <taxon>Micromonosporaceae</taxon>
        <taxon>Pilimelia</taxon>
    </lineage>
</organism>
<name>A0ABN3NR79_9ACTN</name>
<sequence length="303" mass="33072">MSSSLGKGGCATGVSGRYGDPVNDEELKALCDLPDPEVRAVRAHELVGGHQAAVVELSRIRREALEELVTQGQTQPQLGKLLGVTRARVGQILNSGPRSERAFFASGAGAALTVAFGAKREADKQIPAPVVAQEDFHAYEHLAALARSFGLETRYEVIHPPGFVDLNRDNLVVICGPRLSPLIAQLLASDPNIVFQKDAQGWYLTDRGTGQEFRSPMDHNQCGDFAYLGRLPRLDGKGTFLYIAGIHAVGAAGVIHFLTENLPEVYKENRNKRFSTVIRCVYDAATREITESRRVAPYYRTDG</sequence>
<evidence type="ECO:0000313" key="2">
    <source>
        <dbReference type="Proteomes" id="UP001499978"/>
    </source>
</evidence>
<dbReference type="Proteomes" id="UP001499978">
    <property type="component" value="Unassembled WGS sequence"/>
</dbReference>
<evidence type="ECO:0008006" key="3">
    <source>
        <dbReference type="Google" id="ProtNLM"/>
    </source>
</evidence>
<evidence type="ECO:0000313" key="1">
    <source>
        <dbReference type="EMBL" id="GAA2532314.1"/>
    </source>
</evidence>
<comment type="caution">
    <text evidence="1">The sequence shown here is derived from an EMBL/GenBank/DDBJ whole genome shotgun (WGS) entry which is preliminary data.</text>
</comment>